<dbReference type="SUPFAM" id="SSF52540">
    <property type="entry name" value="P-loop containing nucleoside triphosphate hydrolases"/>
    <property type="match status" value="1"/>
</dbReference>
<feature type="compositionally biased region" description="Basic and acidic residues" evidence="11">
    <location>
        <begin position="308"/>
        <end position="327"/>
    </location>
</feature>
<dbReference type="InterPro" id="IPR057596">
    <property type="entry name" value="RDRP_core"/>
</dbReference>
<dbReference type="PROSITE" id="PS51194">
    <property type="entry name" value="HELICASE_CTER"/>
    <property type="match status" value="1"/>
</dbReference>
<dbReference type="EC" id="2.7.7.48" evidence="2"/>
<dbReference type="GO" id="GO:0031380">
    <property type="term" value="C:nuclear RNA-directed RNA polymerase complex"/>
    <property type="evidence" value="ECO:0007669"/>
    <property type="project" value="TreeGrafter"/>
</dbReference>
<keyword evidence="4" id="KW-0808">Transferase</keyword>
<keyword evidence="15" id="KW-1185">Reference proteome</keyword>
<keyword evidence="9" id="KW-0943">RNA-mediated gene silencing</keyword>
<dbReference type="SMART" id="SM00487">
    <property type="entry name" value="DEXDc"/>
    <property type="match status" value="1"/>
</dbReference>
<dbReference type="InterPro" id="IPR027417">
    <property type="entry name" value="P-loop_NTPase"/>
</dbReference>
<dbReference type="GO" id="GO:0003723">
    <property type="term" value="F:RNA binding"/>
    <property type="evidence" value="ECO:0007669"/>
    <property type="project" value="UniProtKB-KW"/>
</dbReference>
<dbReference type="Proteomes" id="UP000225706">
    <property type="component" value="Unassembled WGS sequence"/>
</dbReference>
<reference evidence="15" key="1">
    <citation type="journal article" date="2017" name="bioRxiv">
        <title>Comparative analysis of the genomes of Stylophora pistillata and Acropora digitifera provides evidence for extensive differences between species of corals.</title>
        <authorList>
            <person name="Voolstra C.R."/>
            <person name="Li Y."/>
            <person name="Liew Y.J."/>
            <person name="Baumgarten S."/>
            <person name="Zoccola D."/>
            <person name="Flot J.-F."/>
            <person name="Tambutte S."/>
            <person name="Allemand D."/>
            <person name="Aranda M."/>
        </authorList>
    </citation>
    <scope>NUCLEOTIDE SEQUENCE [LARGE SCALE GENOMIC DNA]</scope>
</reference>
<accession>A0A2B4RG40</accession>
<evidence type="ECO:0000256" key="2">
    <source>
        <dbReference type="ARBA" id="ARBA00012494"/>
    </source>
</evidence>
<sequence>MAGRKGNILWRKPRKSRAEKEKEDQSKLKSELGLCLIIRIDQHVREKLGSGILVEDLVVHEGNPPHRYLVTSDKVITDFGEFMKNYVLEFRKSAESSKKLPAIPLNEIAASLKPFKPPGNTSGIIFICLKSEIVQNLKGRFLRAEVDDLQNYENFYCLFVDVLPQDFVKWLRIKKNGSGKYVVEEDGSSYTTYESLKNNPGYRPLGGAIFKEVKGKHKCVGMLDFTDDEAKTLSPVFFSSIFPRKGQGKLGKGEGEPPAREPEWGEAGQLQHQGNLAKNSSHEGIQQEGEKEEEEKKKINKQGNKNKTGGEKEQQPEKGEGRGKEEGAVGGAQSCSEQGNSSLNLLGIGSYDITIEPARIPLEGGVPCCFLFIPDLPLDISSGTAKFVCNPGGVVTLDGVKNHANRLVGRRIPPAEKEGWVTVGVVGKNDKTGKCNGLGETKIYYFDERRKALEEIVKNVEQFREFFETWKPPPERYSTASRVTTMKSPSSGPMDSDNPLHSLQGLMLLVYTAAETDARQFIELIFNSSAGRVVFNAYRCNSLLPEDVARAFGHEGTAQYLESISKRLSEDLSVNEEDLQASHILELADAVSNQSTMERPSTKPNHDSEHESTRGPFRAYATQRWSFMNRVGRVTLHCKKCDTVLATKQTLILAKVPPSETHLAVREGKEEQVEGKLQKVKNRGEKNPHFCPFNFYCRECYERVANVARVAGKQLICFGIKSVYICHCGKQIKANKLSKVTKELEEECGIEVVNVTTFPPETGRAYQSRGDSQAMVYCDTCGWTHTSHEIDSLTRQVPRDYQRELFLSAMRGNTLVYLPTGSGKTLIAVMVMSCMKKLNPRKVMVFLVDRVPLAHQQRDYIKSQLTDLTVEMLVGDMESPQDISIRQKLANNKVDVLVLTHQIFLNFLAAKNNAPIRLFDVSVLVFDEAHHCSGNHPYNKIMEHYKKTPEQFKPVVLGLTASLAGELTVESTSEKLEKLLENLDSALAIPVESDLLNHVDIQGVIYEGSDCMNTDQVLLQQHIEEHIEYLIEVHFLDVPDPQKFASLVNSPNITGARRKLIESYHGNKKSFKALTVAEHAMHLLGVVEVCEVLGYQYAVESLKECVYRIVYAKSPKDGALNRLIGGQRTFQALKNLADQACRADQARVVVMSDKYNILVKHIKQFLRQAREDPTSRGIIFVSLRKTTFKLCEQIREIPNVTKMLNPYPFVGHGQGSYDGMTWKDEQEKLLKKFREGESKLLICTSVLEEGLDIPKCNLIVCFEDATTLQALTQTHGRVFRRSNSKFVVICNEKEDKDAKDLFLKEENRGKAIKYLMSNPKRQSQAQKFGCEVKKPIELVIPGAVESGVDTSPVMRCSTRISVMVHNMVGETSRVIDFLNHNFRVVSSKPIQSTSSLGEALIKKPVSDDMAFELEPSYNEEAKEFRSKEEFACHVIEVWCMRLTNSDEEPLPVWLQVPPLETHGKSNKPFHWFKASSLCLGTFISRCHFHCEWPLKPTLKDIKMHFDHSFKMLTLHVSRQSPVVPDQDAVVRVSYKIDLRYDEIEDFIIVDTDSSAEAIDVFLTARHPPRLYKQEVPVMEDFFDLVQIDEQDDEDASVTSTSDDESETEGFSTDEEYADEITADFRDASVDLLRNLTDYRSWERASDFHNGENAVSQCFTYCVTMPFHEVVQLRRFLTTVEKRFHKSAFYCRVKESYGKLPDVDIPDSLPFEVKYAAGSVLSFHPLIRGRVLPGKFGRLLLRKSPNIAIAALEKLSKVLEKDKFCDPGSTLESLLKQNNLSTSEMFNRLVPGHCALVKRAVITPTRLLFYPPEVMVTNRVLRKYVTNDFLCVSIRDEDLSKMSAARGNIDDILDGVNRKLDEGLVIAGQRFQFIGSSNNQLRNHSCWFVGPSSLPDDIRRWMGDFTNIKCVASYMARMGQCFSNSLDAVGFATSDDTYFDKENDVETADRKYCFSAGVGKISEKLAAEVVRKIGKPFKPSAFQVCFAGYKGVLALDPRLPGKRAIFRESMFTFDSFHRTLEVLQTSRPQVVFLNHQVIMLLSNLGVPDEVFIKLQNDMLDKMAGMLVNERNAIQLLRSGAKMGVSYHNVSNAGIPLTTEPFFKSLLVAMYRNHLYELLSQARILLPSAEARLMMGVMDELGVLKPGQVFVQYSAVETREDRDDEFNMNKKIVLRGPVVVTRNPCLHPGDVRQLEAIDVPFLGHLVDCVVFPSRGSRPHPNEMAGGDLDGDLYFVCWSKDLLPRKPNYSPMYYPSLPKLEQTEPITTRDMTKFVVDYIRSDQLGVIENAHKALADTEKDGVQSEICLFLAELHSLAVDAPKPGKWSDTMGIGNIKKLPDFMMNSEKPSYPSEKVLGKLYRRCRKFKDTTSEKYDQKVRLDESFLLPGNDSFVENAKEIYSWYRDKMESLMWVYGIETEAEIITGCFMKLRNRLRKEKTDIAELVSEELFTIRSYLRREFFREFVSDGQWLKDDVRISDEMRLKASAWYRVAYTHAHDHAYDSDPSPQKRLLGFPWFINDVMLAVKTQKDRPSQPQALDVCATVGQSLVRLFHEEKAWLLEEFRARIRTKNVIYRHLQAADSTFLLTIIGSTATLLFHKTSNLDLCFLTRGTQARNLLALAVVPPEGNNTSIEEQAKVLKSLIPLLKEETSEQQEQEDENVKNLFWKVRLVNKEHFPVLSCKRPTVNLVDGSNCSPTLSCDFSSSPGSLTVATLLSSYVKSDPHLLLVLRAIHRWCCVTGLSRNAAGTGNTSNLLAALFLAQCMHNRQIENINEEHVLETMAHQMQDCAKHGKQYMELENVIESLEALQNESQFPQVEPDITQIGQMLVNFFQAHDSCFERELPQSLARLFGAPKLSELLKKDHVVLLKEQMQRAYQLLASFGDAGIMLTISGSEDYSVIFLSPLLSSYMAGVGKIRAREIAQKTGATSVIIRPNFSRSRSSVLEVEGSEPAIRAVERKLEEMSTLVSRDRVLLMSGCFVEDASLLVFEGSRSQNDYVSLTPYDGRCHQTHDLAALRIASLVNGTNDVSYTYRCFTEKFFQQLRLLERDFDRQVHGSREFAVHFGRVYMLNVPLTSLEDSESVTIAMLRTNKLKPSILKGDRSPPETVTYVNQEEELTLQKTRRAKRSVTLSETKKRWKGGNPSRSSLFTCVHSPDRVETFLHRSGFQQDGNPTENYSVDISIWILNEELEFCVRFDEKFNFVEVKLPNLRWFMVDVKRPYQHQHNGGVAQDGVHADDNFILDGRETDVRFLLESCYGLSQNDIRDTKYAKYQRILKPISFQKPFTVQEELWKDVRLIRHYKSKKFTCASRGQGEFFNGLTAYLNEVTEYSRPLGPEKVGEFREIHTRWEVSLEAKLPEDLTEKETVKTFLEEVWNYALALSSFVSK</sequence>
<dbReference type="InterPro" id="IPR001650">
    <property type="entry name" value="Helicase_C-like"/>
</dbReference>
<feature type="compositionally biased region" description="Basic and acidic residues" evidence="11">
    <location>
        <begin position="251"/>
        <end position="263"/>
    </location>
</feature>
<feature type="domain" description="Helicase ATP-binding" evidence="12">
    <location>
        <begin position="805"/>
        <end position="981"/>
    </location>
</feature>
<evidence type="ECO:0000256" key="10">
    <source>
        <dbReference type="ARBA" id="ARBA00048744"/>
    </source>
</evidence>
<protein>
    <recommendedName>
        <fullName evidence="2">RNA-directed RNA polymerase</fullName>
        <ecNumber evidence="2">2.7.7.48</ecNumber>
    </recommendedName>
</protein>
<dbReference type="Gene3D" id="3.40.50.300">
    <property type="entry name" value="P-loop containing nucleotide triphosphate hydrolases"/>
    <property type="match status" value="2"/>
</dbReference>
<dbReference type="InterPro" id="IPR007855">
    <property type="entry name" value="RDRP"/>
</dbReference>
<dbReference type="GO" id="GO:0030422">
    <property type="term" value="P:siRNA processing"/>
    <property type="evidence" value="ECO:0007669"/>
    <property type="project" value="TreeGrafter"/>
</dbReference>
<dbReference type="Pfam" id="PF26253">
    <property type="entry name" value="RdRP_head"/>
    <property type="match status" value="1"/>
</dbReference>
<keyword evidence="8" id="KW-0694">RNA-binding</keyword>
<feature type="region of interest" description="Disordered" evidence="11">
    <location>
        <begin position="1591"/>
        <end position="1613"/>
    </location>
</feature>
<comment type="similarity">
    <text evidence="1">Belongs to the RdRP family.</text>
</comment>
<name>A0A2B4RG40_STYPI</name>
<evidence type="ECO:0000313" key="15">
    <source>
        <dbReference type="Proteomes" id="UP000225706"/>
    </source>
</evidence>
<dbReference type="Pfam" id="PF00270">
    <property type="entry name" value="DEAD"/>
    <property type="match status" value="1"/>
</dbReference>
<keyword evidence="5" id="KW-0548">Nucleotidyltransferase</keyword>
<feature type="region of interest" description="Disordered" evidence="11">
    <location>
        <begin position="246"/>
        <end position="337"/>
    </location>
</feature>
<dbReference type="SMART" id="SM00490">
    <property type="entry name" value="HELICc"/>
    <property type="match status" value="1"/>
</dbReference>
<keyword evidence="6" id="KW-0547">Nucleotide-binding</keyword>
<dbReference type="PANTHER" id="PTHR23079:SF55">
    <property type="entry name" value="RNA-DIRECTED RNA POLYMERASE"/>
    <property type="match status" value="1"/>
</dbReference>
<keyword evidence="3 14" id="KW-0696">RNA-directed RNA polymerase</keyword>
<evidence type="ECO:0000256" key="4">
    <source>
        <dbReference type="ARBA" id="ARBA00022679"/>
    </source>
</evidence>
<feature type="region of interest" description="Disordered" evidence="11">
    <location>
        <begin position="1"/>
        <end position="24"/>
    </location>
</feature>
<evidence type="ECO:0000256" key="6">
    <source>
        <dbReference type="ARBA" id="ARBA00022741"/>
    </source>
</evidence>
<dbReference type="PANTHER" id="PTHR23079">
    <property type="entry name" value="RNA-DEPENDENT RNA POLYMERASE"/>
    <property type="match status" value="1"/>
</dbReference>
<keyword evidence="7" id="KW-0067">ATP-binding</keyword>
<dbReference type="InterPro" id="IPR058752">
    <property type="entry name" value="RDRP_C_head"/>
</dbReference>
<comment type="catalytic activity">
    <reaction evidence="10">
        <text>RNA(n) + a ribonucleoside 5'-triphosphate = RNA(n+1) + diphosphate</text>
        <dbReference type="Rhea" id="RHEA:21248"/>
        <dbReference type="Rhea" id="RHEA-COMP:14527"/>
        <dbReference type="Rhea" id="RHEA-COMP:17342"/>
        <dbReference type="ChEBI" id="CHEBI:33019"/>
        <dbReference type="ChEBI" id="CHEBI:61557"/>
        <dbReference type="ChEBI" id="CHEBI:140395"/>
        <dbReference type="EC" id="2.7.7.48"/>
    </reaction>
</comment>
<evidence type="ECO:0000256" key="1">
    <source>
        <dbReference type="ARBA" id="ARBA00005762"/>
    </source>
</evidence>
<dbReference type="Pfam" id="PF00271">
    <property type="entry name" value="Helicase_C"/>
    <property type="match status" value="1"/>
</dbReference>
<dbReference type="GO" id="GO:0003968">
    <property type="term" value="F:RNA-directed RNA polymerase activity"/>
    <property type="evidence" value="ECO:0007669"/>
    <property type="project" value="UniProtKB-KW"/>
</dbReference>
<evidence type="ECO:0000256" key="5">
    <source>
        <dbReference type="ARBA" id="ARBA00022695"/>
    </source>
</evidence>
<feature type="compositionally biased region" description="Basic and acidic residues" evidence="11">
    <location>
        <begin position="600"/>
        <end position="613"/>
    </location>
</feature>
<proteinExistence type="inferred from homology"/>
<evidence type="ECO:0000259" key="12">
    <source>
        <dbReference type="PROSITE" id="PS51192"/>
    </source>
</evidence>
<evidence type="ECO:0000256" key="9">
    <source>
        <dbReference type="ARBA" id="ARBA00023158"/>
    </source>
</evidence>
<evidence type="ECO:0000259" key="13">
    <source>
        <dbReference type="PROSITE" id="PS51194"/>
    </source>
</evidence>
<dbReference type="PROSITE" id="PS51192">
    <property type="entry name" value="HELICASE_ATP_BIND_1"/>
    <property type="match status" value="1"/>
</dbReference>
<evidence type="ECO:0000256" key="8">
    <source>
        <dbReference type="ARBA" id="ARBA00022884"/>
    </source>
</evidence>
<feature type="compositionally biased region" description="Polar residues" evidence="11">
    <location>
        <begin position="270"/>
        <end position="279"/>
    </location>
</feature>
<evidence type="ECO:0000256" key="7">
    <source>
        <dbReference type="ARBA" id="ARBA00022840"/>
    </source>
</evidence>
<organism evidence="14 15">
    <name type="scientific">Stylophora pistillata</name>
    <name type="common">Smooth cauliflower coral</name>
    <dbReference type="NCBI Taxonomy" id="50429"/>
    <lineage>
        <taxon>Eukaryota</taxon>
        <taxon>Metazoa</taxon>
        <taxon>Cnidaria</taxon>
        <taxon>Anthozoa</taxon>
        <taxon>Hexacorallia</taxon>
        <taxon>Scleractinia</taxon>
        <taxon>Astrocoeniina</taxon>
        <taxon>Pocilloporidae</taxon>
        <taxon>Stylophora</taxon>
    </lineage>
</organism>
<dbReference type="CDD" id="cd18034">
    <property type="entry name" value="DEXHc_dicer"/>
    <property type="match status" value="1"/>
</dbReference>
<dbReference type="EMBL" id="LSMT01000572">
    <property type="protein sequence ID" value="PFX16136.1"/>
    <property type="molecule type" value="Genomic_DNA"/>
</dbReference>
<dbReference type="Pfam" id="PF05183">
    <property type="entry name" value="RdRP"/>
    <property type="match status" value="1"/>
</dbReference>
<evidence type="ECO:0000256" key="11">
    <source>
        <dbReference type="SAM" id="MobiDB-lite"/>
    </source>
</evidence>
<dbReference type="InterPro" id="IPR011545">
    <property type="entry name" value="DEAD/DEAH_box_helicase_dom"/>
</dbReference>
<feature type="region of interest" description="Disordered" evidence="11">
    <location>
        <begin position="592"/>
        <end position="615"/>
    </location>
</feature>
<comment type="caution">
    <text evidence="14">The sequence shown here is derived from an EMBL/GenBank/DDBJ whole genome shotgun (WGS) entry which is preliminary data.</text>
</comment>
<gene>
    <name evidence="14" type="primary">RDR1</name>
    <name evidence="14" type="ORF">AWC38_SpisGene19601</name>
</gene>
<evidence type="ECO:0000256" key="3">
    <source>
        <dbReference type="ARBA" id="ARBA00022484"/>
    </source>
</evidence>
<dbReference type="GO" id="GO:0005524">
    <property type="term" value="F:ATP binding"/>
    <property type="evidence" value="ECO:0007669"/>
    <property type="project" value="UniProtKB-KW"/>
</dbReference>
<evidence type="ECO:0000313" key="14">
    <source>
        <dbReference type="EMBL" id="PFX16136.1"/>
    </source>
</evidence>
<feature type="domain" description="Helicase C-terminal" evidence="13">
    <location>
        <begin position="1161"/>
        <end position="1340"/>
    </location>
</feature>
<dbReference type="InterPro" id="IPR014001">
    <property type="entry name" value="Helicase_ATP-bd"/>
</dbReference>
<dbReference type="OrthoDB" id="6513042at2759"/>